<accession>A0A1G2F035</accession>
<dbReference type="Proteomes" id="UP000177486">
    <property type="component" value="Unassembled WGS sequence"/>
</dbReference>
<dbReference type="EMBL" id="MHMQ01000003">
    <property type="protein sequence ID" value="OGZ31363.1"/>
    <property type="molecule type" value="Genomic_DNA"/>
</dbReference>
<keyword evidence="1" id="KW-0472">Membrane</keyword>
<name>A0A1G2F035_9BACT</name>
<sequence length="281" mass="32358">MRNKILVISIVFITALVLFGLFLFTKTSIKTPKGETPAPVFQSNQIKFSDQEILNTVYSDHKTPDGFFADILEKGGKISDSVYYERVLENNNWAFYCTNDVNTAKQLVDKNIADYNKQASPGRIIIDTSENEKFFEFKTLETHESLSDRKYYLRYRVYKCNYLSDLQHGMYYKTDKLISDDYIGIFAKKPITTENVKELVEFLWYSAFSNYNLGGAKILSSFTEENGNSIKHTLFETKVVYGDWGLSDQITLIKSIYTINKNSGEIRLVEENIKTLQGRGN</sequence>
<keyword evidence="1" id="KW-1133">Transmembrane helix</keyword>
<feature type="transmembrane region" description="Helical" evidence="1">
    <location>
        <begin position="6"/>
        <end position="24"/>
    </location>
</feature>
<gene>
    <name evidence="2" type="ORF">A2931_03290</name>
</gene>
<comment type="caution">
    <text evidence="2">The sequence shown here is derived from an EMBL/GenBank/DDBJ whole genome shotgun (WGS) entry which is preliminary data.</text>
</comment>
<evidence type="ECO:0000313" key="3">
    <source>
        <dbReference type="Proteomes" id="UP000177486"/>
    </source>
</evidence>
<keyword evidence="1" id="KW-0812">Transmembrane</keyword>
<reference evidence="2 3" key="1">
    <citation type="journal article" date="2016" name="Nat. Commun.">
        <title>Thousands of microbial genomes shed light on interconnected biogeochemical processes in an aquifer system.</title>
        <authorList>
            <person name="Anantharaman K."/>
            <person name="Brown C.T."/>
            <person name="Hug L.A."/>
            <person name="Sharon I."/>
            <person name="Castelle C.J."/>
            <person name="Probst A.J."/>
            <person name="Thomas B.C."/>
            <person name="Singh A."/>
            <person name="Wilkins M.J."/>
            <person name="Karaoz U."/>
            <person name="Brodie E.L."/>
            <person name="Williams K.H."/>
            <person name="Hubbard S.S."/>
            <person name="Banfield J.F."/>
        </authorList>
    </citation>
    <scope>NUCLEOTIDE SEQUENCE [LARGE SCALE GENOMIC DNA]</scope>
</reference>
<evidence type="ECO:0000256" key="1">
    <source>
        <dbReference type="SAM" id="Phobius"/>
    </source>
</evidence>
<evidence type="ECO:0000313" key="2">
    <source>
        <dbReference type="EMBL" id="OGZ31363.1"/>
    </source>
</evidence>
<dbReference type="AlphaFoldDB" id="A0A1G2F035"/>
<organism evidence="2 3">
    <name type="scientific">Candidatus Niyogibacteria bacterium RIFCSPLOWO2_01_FULL_45_48</name>
    <dbReference type="NCBI Taxonomy" id="1801724"/>
    <lineage>
        <taxon>Bacteria</taxon>
        <taxon>Candidatus Niyogiibacteriota</taxon>
    </lineage>
</organism>
<proteinExistence type="predicted"/>
<protein>
    <submittedName>
        <fullName evidence="2">Uncharacterized protein</fullName>
    </submittedName>
</protein>